<evidence type="ECO:0000313" key="2">
    <source>
        <dbReference type="EMBL" id="MDO9713813.1"/>
    </source>
</evidence>
<feature type="transmembrane region" description="Helical" evidence="1">
    <location>
        <begin position="206"/>
        <end position="225"/>
    </location>
</feature>
<accession>A0ABT9ECW0</accession>
<keyword evidence="1" id="KW-1133">Transmembrane helix</keyword>
<dbReference type="Pfam" id="PF14023">
    <property type="entry name" value="Bestrophin-like"/>
    <property type="match status" value="1"/>
</dbReference>
<evidence type="ECO:0000256" key="1">
    <source>
        <dbReference type="SAM" id="Phobius"/>
    </source>
</evidence>
<gene>
    <name evidence="2" type="ORF">Q7A36_36220</name>
</gene>
<name>A0ABT9ECW0_9PROT</name>
<dbReference type="InterPro" id="IPR025333">
    <property type="entry name" value="DUF4239"/>
</dbReference>
<dbReference type="EMBL" id="JAUTWS010000124">
    <property type="protein sequence ID" value="MDO9713813.1"/>
    <property type="molecule type" value="Genomic_DNA"/>
</dbReference>
<proteinExistence type="predicted"/>
<dbReference type="RefSeq" id="WP_305108662.1">
    <property type="nucleotide sequence ID" value="NZ_JAUTWS010000124.1"/>
</dbReference>
<feature type="transmembrane region" description="Helical" evidence="1">
    <location>
        <begin position="181"/>
        <end position="200"/>
    </location>
</feature>
<protein>
    <submittedName>
        <fullName evidence="2">DUF4239 domain-containing protein</fullName>
    </submittedName>
</protein>
<feature type="transmembrane region" description="Helical" evidence="1">
    <location>
        <begin position="41"/>
        <end position="59"/>
    </location>
</feature>
<keyword evidence="1" id="KW-0472">Membrane</keyword>
<sequence>MSPIAIAFTIFLGSFAAALLGVALRLPSQHFDDSSREVVRSVLGLVATLTALVLGLLVASAQGTYQSLGNQLGQMAANLVELDRALDYYGPEAAPARSLFHHAVQAEIDRIWPHGEARLASIRPDDTRRERGQFMAIIGRLEPRDEAQRFAQRRIMELVTDFARMRTLTVNATEGSLPGPFLTVLIFWVAVLFFGFGLSARFNPTVLVALSIGALSVAGAMYLILELNHPFDGLMRVSEAPLREALGGMSE</sequence>
<keyword evidence="1" id="KW-0812">Transmembrane</keyword>
<keyword evidence="3" id="KW-1185">Reference proteome</keyword>
<reference evidence="2 3" key="1">
    <citation type="submission" date="2023-08" db="EMBL/GenBank/DDBJ databases">
        <title>The draft genome sequence of Paracraurococcus sp. LOR1-02.</title>
        <authorList>
            <person name="Kingkaew E."/>
            <person name="Tanasupawat S."/>
        </authorList>
    </citation>
    <scope>NUCLEOTIDE SEQUENCE [LARGE SCALE GENOMIC DNA]</scope>
    <source>
        <strain evidence="2 3">LOR1-02</strain>
    </source>
</reference>
<comment type="caution">
    <text evidence="2">The sequence shown here is derived from an EMBL/GenBank/DDBJ whole genome shotgun (WGS) entry which is preliminary data.</text>
</comment>
<dbReference type="Proteomes" id="UP001243009">
    <property type="component" value="Unassembled WGS sequence"/>
</dbReference>
<evidence type="ECO:0000313" key="3">
    <source>
        <dbReference type="Proteomes" id="UP001243009"/>
    </source>
</evidence>
<organism evidence="2 3">
    <name type="scientific">Paracraurococcus lichenis</name>
    <dbReference type="NCBI Taxonomy" id="3064888"/>
    <lineage>
        <taxon>Bacteria</taxon>
        <taxon>Pseudomonadati</taxon>
        <taxon>Pseudomonadota</taxon>
        <taxon>Alphaproteobacteria</taxon>
        <taxon>Acetobacterales</taxon>
        <taxon>Roseomonadaceae</taxon>
        <taxon>Paracraurococcus</taxon>
    </lineage>
</organism>